<dbReference type="Proteomes" id="UP000236321">
    <property type="component" value="Unassembled WGS sequence"/>
</dbReference>
<dbReference type="PANTHER" id="PTHR13693">
    <property type="entry name" value="CLASS II AMINOTRANSFERASE/8-AMINO-7-OXONONANOATE SYNTHASE"/>
    <property type="match status" value="1"/>
</dbReference>
<dbReference type="GO" id="GO:0030170">
    <property type="term" value="F:pyridoxal phosphate binding"/>
    <property type="evidence" value="ECO:0007669"/>
    <property type="project" value="InterPro"/>
</dbReference>
<evidence type="ECO:0000313" key="4">
    <source>
        <dbReference type="EMBL" id="GBD52549.1"/>
    </source>
</evidence>
<proteinExistence type="predicted"/>
<keyword evidence="4" id="KW-0032">Aminotransferase</keyword>
<dbReference type="InterPro" id="IPR050087">
    <property type="entry name" value="AON_synthase_class-II"/>
</dbReference>
<accession>A0A2H6BQS6</accession>
<dbReference type="InterPro" id="IPR015422">
    <property type="entry name" value="PyrdxlP-dep_Trfase_small"/>
</dbReference>
<sequence>MATNIDTLNQLSSSQKRHLLSQLIRDKSASQTSVKSHVWGNKKFLEDSEASGFLYGGILVMDGMSGSHIKRDGRELINLSGINFLGLQQEQHFIDMFCENTRQYGLATGGSRLTQGVCRPHILLEQKMNEIWQKEYTLTFGTGALANIGFMNAMTSSFGFDETVTIDNHDVVFVLDRDCHWSLWNPLSGLKFGSQVFAFKHNDPSSLEQVLKTIQSPKIVVVFETVYSSDGSIAPVDQLLDICERYGALSYVDDANGFMIYGNPNRPFYKEYQTLKRATFIMVSFSKAVGIEGGAISGPEEFVKSFEILSGTSLFTATMQPATAATNLEIINYLESHPEIMDNYLKRCLQLRENLIDLGFHLNDTPSYITSIIIGEDEVAEQVRRDLLEMGYCIPIFRYPAVERGKALIRLMINNKHTDEDINLFVEALKKTRDHYQF</sequence>
<reference evidence="5" key="1">
    <citation type="submission" date="2017-12" db="EMBL/GenBank/DDBJ databases">
        <title>Improved Draft Genome Sequence of Microcystis aeruginosa NIES-298, a Microcystin-Producing Cyanobacterium from Lake Kasumigaura, Japan.</title>
        <authorList>
            <person name="Yamaguchi H."/>
            <person name="Suzuki S."/>
            <person name="Kawachi M."/>
        </authorList>
    </citation>
    <scope>NUCLEOTIDE SEQUENCE [LARGE SCALE GENOMIC DNA]</scope>
    <source>
        <strain evidence="5">NIES-298</strain>
    </source>
</reference>
<organism evidence="4 5">
    <name type="scientific">Microcystis aeruginosa NIES-298</name>
    <dbReference type="NCBI Taxonomy" id="449468"/>
    <lineage>
        <taxon>Bacteria</taxon>
        <taxon>Bacillati</taxon>
        <taxon>Cyanobacteriota</taxon>
        <taxon>Cyanophyceae</taxon>
        <taxon>Oscillatoriophycideae</taxon>
        <taxon>Chroococcales</taxon>
        <taxon>Microcystaceae</taxon>
        <taxon>Microcystis</taxon>
    </lineage>
</organism>
<dbReference type="InterPro" id="IPR015424">
    <property type="entry name" value="PyrdxlP-dep_Trfase"/>
</dbReference>
<dbReference type="InterPro" id="IPR015421">
    <property type="entry name" value="PyrdxlP-dep_Trfase_major"/>
</dbReference>
<feature type="domain" description="Aminotransferase class I/classII large" evidence="3">
    <location>
        <begin position="77"/>
        <end position="429"/>
    </location>
</feature>
<comment type="cofactor">
    <cofactor evidence="1">
        <name>pyridoxal 5'-phosphate</name>
        <dbReference type="ChEBI" id="CHEBI:597326"/>
    </cofactor>
</comment>
<dbReference type="RefSeq" id="WP_103111972.1">
    <property type="nucleotide sequence ID" value="NZ_BEIU01000007.1"/>
</dbReference>
<evidence type="ECO:0000256" key="2">
    <source>
        <dbReference type="ARBA" id="ARBA00022679"/>
    </source>
</evidence>
<dbReference type="GO" id="GO:0008483">
    <property type="term" value="F:transaminase activity"/>
    <property type="evidence" value="ECO:0007669"/>
    <property type="project" value="UniProtKB-KW"/>
</dbReference>
<gene>
    <name evidence="4" type="ORF">BGM30_16420</name>
</gene>
<comment type="caution">
    <text evidence="4">The sequence shown here is derived from an EMBL/GenBank/DDBJ whole genome shotgun (WGS) entry which is preliminary data.</text>
</comment>
<dbReference type="SUPFAM" id="SSF53383">
    <property type="entry name" value="PLP-dependent transferases"/>
    <property type="match status" value="1"/>
</dbReference>
<dbReference type="InterPro" id="IPR004839">
    <property type="entry name" value="Aminotransferase_I/II_large"/>
</dbReference>
<evidence type="ECO:0000313" key="5">
    <source>
        <dbReference type="Proteomes" id="UP000236321"/>
    </source>
</evidence>
<keyword evidence="2" id="KW-0808">Transferase</keyword>
<evidence type="ECO:0000259" key="3">
    <source>
        <dbReference type="Pfam" id="PF00155"/>
    </source>
</evidence>
<dbReference type="AlphaFoldDB" id="A0A2H6BQS6"/>
<protein>
    <submittedName>
        <fullName evidence="4">Class I/II aminotransferase</fullName>
    </submittedName>
</protein>
<dbReference type="Gene3D" id="3.90.1150.10">
    <property type="entry name" value="Aspartate Aminotransferase, domain 1"/>
    <property type="match status" value="1"/>
</dbReference>
<name>A0A2H6BQS6_MICAE</name>
<dbReference type="Pfam" id="PF00155">
    <property type="entry name" value="Aminotran_1_2"/>
    <property type="match status" value="1"/>
</dbReference>
<dbReference type="EMBL" id="BEYQ01000005">
    <property type="protein sequence ID" value="GBD52549.1"/>
    <property type="molecule type" value="Genomic_DNA"/>
</dbReference>
<dbReference type="Gene3D" id="3.40.640.10">
    <property type="entry name" value="Type I PLP-dependent aspartate aminotransferase-like (Major domain)"/>
    <property type="match status" value="1"/>
</dbReference>
<evidence type="ECO:0000256" key="1">
    <source>
        <dbReference type="ARBA" id="ARBA00001933"/>
    </source>
</evidence>